<feature type="domain" description="Enoyl reductase (ER)" evidence="2">
    <location>
        <begin position="19"/>
        <end position="342"/>
    </location>
</feature>
<dbReference type="Pfam" id="PF16884">
    <property type="entry name" value="ADH_N_2"/>
    <property type="match status" value="1"/>
</dbReference>
<accession>A0ABN2JEN0</accession>
<proteinExistence type="predicted"/>
<dbReference type="Gene3D" id="3.90.180.10">
    <property type="entry name" value="Medium-chain alcohol dehydrogenases, catalytic domain"/>
    <property type="match status" value="1"/>
</dbReference>
<gene>
    <name evidence="3" type="ORF">GCM10009710_01480</name>
</gene>
<dbReference type="PANTHER" id="PTHR43205:SF7">
    <property type="entry name" value="PROSTAGLANDIN REDUCTASE 1"/>
    <property type="match status" value="1"/>
</dbReference>
<dbReference type="InterPro" id="IPR011032">
    <property type="entry name" value="GroES-like_sf"/>
</dbReference>
<dbReference type="InterPro" id="IPR036291">
    <property type="entry name" value="NAD(P)-bd_dom_sf"/>
</dbReference>
<dbReference type="Gene3D" id="3.40.50.720">
    <property type="entry name" value="NAD(P)-binding Rossmann-like Domain"/>
    <property type="match status" value="1"/>
</dbReference>
<evidence type="ECO:0000313" key="3">
    <source>
        <dbReference type="EMBL" id="GAA1724360.1"/>
    </source>
</evidence>
<dbReference type="InterPro" id="IPR045010">
    <property type="entry name" value="MDR_fam"/>
</dbReference>
<dbReference type="PANTHER" id="PTHR43205">
    <property type="entry name" value="PROSTAGLANDIN REDUCTASE"/>
    <property type="match status" value="1"/>
</dbReference>
<protein>
    <submittedName>
        <fullName evidence="3">NADP-dependent oxidoreductase</fullName>
    </submittedName>
</protein>
<dbReference type="Pfam" id="PF00107">
    <property type="entry name" value="ADH_zinc_N"/>
    <property type="match status" value="1"/>
</dbReference>
<keyword evidence="4" id="KW-1185">Reference proteome</keyword>
<sequence length="346" mass="35517">MNSIREDHHEVRLVRHPDGGLRESDLEVVGAPMPVMRPGCVLVRTTHLSIDAAVRLRLDPVSPPGYLPAFAPGDVLAGLAVGVVVESDAAGFAPGDVVQHAQGYRTFAVVDPSDAALGGAGSLTLLDPALAPPEVHLGLLGGTGLTAWAGLHAVAAIRPDDTVWVSAAAGAVGSVAAQLARLHGCRVIGSAGGPEKAAHLVDRLGLAAGVDRRGDLAAAMAAAAPDGIDVYFDNVGGDHLRVALDLMRPFGRIALCGAIDGYDDGAAATPDNLFLATSKNLTLRGFRAGAFADRFDEARAELAALWRSGDLELELAVHHGLDAAPRAIVDLLAGRNTGKCVVTLDA</sequence>
<dbReference type="EMBL" id="BAAAME010000001">
    <property type="protein sequence ID" value="GAA1724360.1"/>
    <property type="molecule type" value="Genomic_DNA"/>
</dbReference>
<dbReference type="InterPro" id="IPR020843">
    <property type="entry name" value="ER"/>
</dbReference>
<dbReference type="CDD" id="cd05288">
    <property type="entry name" value="PGDH"/>
    <property type="match status" value="1"/>
</dbReference>
<dbReference type="Proteomes" id="UP001501057">
    <property type="component" value="Unassembled WGS sequence"/>
</dbReference>
<name>A0ABN2JEN0_9ACTN</name>
<keyword evidence="1" id="KW-0560">Oxidoreductase</keyword>
<dbReference type="InterPro" id="IPR013149">
    <property type="entry name" value="ADH-like_C"/>
</dbReference>
<comment type="caution">
    <text evidence="3">The sequence shown here is derived from an EMBL/GenBank/DDBJ whole genome shotgun (WGS) entry which is preliminary data.</text>
</comment>
<evidence type="ECO:0000256" key="1">
    <source>
        <dbReference type="ARBA" id="ARBA00023002"/>
    </source>
</evidence>
<evidence type="ECO:0000259" key="2">
    <source>
        <dbReference type="SMART" id="SM00829"/>
    </source>
</evidence>
<evidence type="ECO:0000313" key="4">
    <source>
        <dbReference type="Proteomes" id="UP001501057"/>
    </source>
</evidence>
<dbReference type="SMART" id="SM00829">
    <property type="entry name" value="PKS_ER"/>
    <property type="match status" value="1"/>
</dbReference>
<dbReference type="SUPFAM" id="SSF50129">
    <property type="entry name" value="GroES-like"/>
    <property type="match status" value="1"/>
</dbReference>
<dbReference type="RefSeq" id="WP_344196679.1">
    <property type="nucleotide sequence ID" value="NZ_BAAAME010000001.1"/>
</dbReference>
<organism evidence="3 4">
    <name type="scientific">Aeromicrobium alkaliterrae</name>
    <dbReference type="NCBI Taxonomy" id="302168"/>
    <lineage>
        <taxon>Bacteria</taxon>
        <taxon>Bacillati</taxon>
        <taxon>Actinomycetota</taxon>
        <taxon>Actinomycetes</taxon>
        <taxon>Propionibacteriales</taxon>
        <taxon>Nocardioidaceae</taxon>
        <taxon>Aeromicrobium</taxon>
    </lineage>
</organism>
<reference evidence="3 4" key="1">
    <citation type="journal article" date="2019" name="Int. J. Syst. Evol. Microbiol.">
        <title>The Global Catalogue of Microorganisms (GCM) 10K type strain sequencing project: providing services to taxonomists for standard genome sequencing and annotation.</title>
        <authorList>
            <consortium name="The Broad Institute Genomics Platform"/>
            <consortium name="The Broad Institute Genome Sequencing Center for Infectious Disease"/>
            <person name="Wu L."/>
            <person name="Ma J."/>
        </authorList>
    </citation>
    <scope>NUCLEOTIDE SEQUENCE [LARGE SCALE GENOMIC DNA]</scope>
    <source>
        <strain evidence="3 4">JCM 13518</strain>
    </source>
</reference>
<dbReference type="InterPro" id="IPR041694">
    <property type="entry name" value="ADH_N_2"/>
</dbReference>
<dbReference type="SUPFAM" id="SSF51735">
    <property type="entry name" value="NAD(P)-binding Rossmann-fold domains"/>
    <property type="match status" value="1"/>
</dbReference>